<dbReference type="PROSITE" id="PS51082">
    <property type="entry name" value="WH2"/>
    <property type="match status" value="1"/>
</dbReference>
<feature type="region of interest" description="Disordered" evidence="7">
    <location>
        <begin position="779"/>
        <end position="1043"/>
    </location>
</feature>
<feature type="compositionally biased region" description="Low complexity" evidence="7">
    <location>
        <begin position="929"/>
        <end position="940"/>
    </location>
</feature>
<keyword evidence="4 6" id="KW-0728">SH3 domain</keyword>
<evidence type="ECO:0000259" key="12">
    <source>
        <dbReference type="PROSITE" id="PS51082"/>
    </source>
</evidence>
<feature type="compositionally biased region" description="Polar residues" evidence="7">
    <location>
        <begin position="1717"/>
        <end position="1730"/>
    </location>
</feature>
<dbReference type="InterPro" id="IPR051480">
    <property type="entry name" value="Endocytic_GEF_Adapter"/>
</dbReference>
<feature type="compositionally biased region" description="Low complexity" evidence="7">
    <location>
        <begin position="885"/>
        <end position="896"/>
    </location>
</feature>
<dbReference type="GO" id="GO:0005509">
    <property type="term" value="F:calcium ion binding"/>
    <property type="evidence" value="ECO:0007669"/>
    <property type="project" value="InterPro"/>
</dbReference>
<feature type="region of interest" description="Disordered" evidence="7">
    <location>
        <begin position="1088"/>
        <end position="1170"/>
    </location>
</feature>
<feature type="region of interest" description="Disordered" evidence="7">
    <location>
        <begin position="1620"/>
        <end position="1700"/>
    </location>
</feature>
<feature type="domain" description="SH3" evidence="8">
    <location>
        <begin position="1197"/>
        <end position="1262"/>
    </location>
</feature>
<dbReference type="PANTHER" id="PTHR46006:SF6">
    <property type="entry name" value="INTERSECTIN-2 ISOFORM X1"/>
    <property type="match status" value="1"/>
</dbReference>
<dbReference type="GO" id="GO:0005737">
    <property type="term" value="C:cytoplasm"/>
    <property type="evidence" value="ECO:0007669"/>
    <property type="project" value="UniProtKB-SubCell"/>
</dbReference>
<dbReference type="Gene3D" id="1.20.900.10">
    <property type="entry name" value="Dbl homology (DH) domain"/>
    <property type="match status" value="1"/>
</dbReference>
<protein>
    <recommendedName>
        <fullName evidence="2">Actin cytoskeleton-regulatory complex protein PAN1</fullName>
    </recommendedName>
    <alternativeName>
        <fullName evidence="3">Actin cytoskeleton-regulatory complex protein pan1</fullName>
    </alternativeName>
</protein>
<dbReference type="STRING" id="401625.A0A0P1BP12"/>
<evidence type="ECO:0000256" key="7">
    <source>
        <dbReference type="SAM" id="MobiDB-lite"/>
    </source>
</evidence>
<evidence type="ECO:0000256" key="6">
    <source>
        <dbReference type="PROSITE-ProRule" id="PRU00192"/>
    </source>
</evidence>
<dbReference type="PROSITE" id="PS50031">
    <property type="entry name" value="EH"/>
    <property type="match status" value="1"/>
</dbReference>
<dbReference type="PROSITE" id="PS50002">
    <property type="entry name" value="SH3"/>
    <property type="match status" value="1"/>
</dbReference>
<feature type="compositionally biased region" description="Pro residues" evidence="7">
    <location>
        <begin position="1023"/>
        <end position="1033"/>
    </location>
</feature>
<feature type="domain" description="EF-hand" evidence="11">
    <location>
        <begin position="261"/>
        <end position="296"/>
    </location>
</feature>
<dbReference type="SMART" id="SM00027">
    <property type="entry name" value="EH"/>
    <property type="match status" value="1"/>
</dbReference>
<dbReference type="OrthoDB" id="1716625at2759"/>
<feature type="compositionally biased region" description="Acidic residues" evidence="7">
    <location>
        <begin position="1582"/>
        <end position="1594"/>
    </location>
</feature>
<evidence type="ECO:0000259" key="9">
    <source>
        <dbReference type="PROSITE" id="PS50010"/>
    </source>
</evidence>
<dbReference type="SMART" id="SM00246">
    <property type="entry name" value="WH2"/>
    <property type="match status" value="1"/>
</dbReference>
<dbReference type="PROSITE" id="PS00741">
    <property type="entry name" value="DH_1"/>
    <property type="match status" value="1"/>
</dbReference>
<evidence type="ECO:0000259" key="8">
    <source>
        <dbReference type="PROSITE" id="PS50002"/>
    </source>
</evidence>
<feature type="region of interest" description="Disordered" evidence="7">
    <location>
        <begin position="1404"/>
        <end position="1441"/>
    </location>
</feature>
<feature type="compositionally biased region" description="Low complexity" evidence="7">
    <location>
        <begin position="30"/>
        <end position="56"/>
    </location>
</feature>
<dbReference type="InterPro" id="IPR001331">
    <property type="entry name" value="GDS_CDC24_CS"/>
</dbReference>
<feature type="compositionally biased region" description="Basic and acidic residues" evidence="7">
    <location>
        <begin position="438"/>
        <end position="519"/>
    </location>
</feature>
<feature type="compositionally biased region" description="Basic and acidic residues" evidence="7">
    <location>
        <begin position="373"/>
        <end position="384"/>
    </location>
</feature>
<feature type="region of interest" description="Disordered" evidence="7">
    <location>
        <begin position="1565"/>
        <end position="1599"/>
    </location>
</feature>
<name>A0A0P1BP12_9BASI</name>
<dbReference type="InterPro" id="IPR001452">
    <property type="entry name" value="SH3_domain"/>
</dbReference>
<dbReference type="GO" id="GO:0035025">
    <property type="term" value="P:positive regulation of Rho protein signal transduction"/>
    <property type="evidence" value="ECO:0007669"/>
    <property type="project" value="TreeGrafter"/>
</dbReference>
<dbReference type="SUPFAM" id="SSF47473">
    <property type="entry name" value="EF-hand"/>
    <property type="match status" value="1"/>
</dbReference>
<dbReference type="Gene3D" id="2.30.30.40">
    <property type="entry name" value="SH3 Domains"/>
    <property type="match status" value="2"/>
</dbReference>
<organism evidence="13 14">
    <name type="scientific">Ceraceosorus bombacis</name>
    <dbReference type="NCBI Taxonomy" id="401625"/>
    <lineage>
        <taxon>Eukaryota</taxon>
        <taxon>Fungi</taxon>
        <taxon>Dikarya</taxon>
        <taxon>Basidiomycota</taxon>
        <taxon>Ustilaginomycotina</taxon>
        <taxon>Exobasidiomycetes</taxon>
        <taxon>Ceraceosorales</taxon>
        <taxon>Ceraceosoraceae</taxon>
        <taxon>Ceraceosorus</taxon>
    </lineage>
</organism>
<feature type="compositionally biased region" description="Basic and acidic residues" evidence="7">
    <location>
        <begin position="679"/>
        <end position="688"/>
    </location>
</feature>
<feature type="region of interest" description="Disordered" evidence="7">
    <location>
        <begin position="2327"/>
        <end position="2386"/>
    </location>
</feature>
<feature type="domain" description="DH" evidence="9">
    <location>
        <begin position="1854"/>
        <end position="2041"/>
    </location>
</feature>
<dbReference type="CDD" id="cd00160">
    <property type="entry name" value="RhoGEF"/>
    <property type="match status" value="1"/>
</dbReference>
<feature type="compositionally biased region" description="Basic residues" evidence="7">
    <location>
        <begin position="1652"/>
        <end position="1661"/>
    </location>
</feature>
<dbReference type="Gene3D" id="1.10.238.10">
    <property type="entry name" value="EF-hand"/>
    <property type="match status" value="1"/>
</dbReference>
<feature type="domain" description="EH" evidence="10">
    <location>
        <begin position="228"/>
        <end position="317"/>
    </location>
</feature>
<feature type="compositionally biased region" description="Basic residues" evidence="7">
    <location>
        <begin position="1673"/>
        <end position="1685"/>
    </location>
</feature>
<dbReference type="EMBL" id="CCYA01000265">
    <property type="protein sequence ID" value="CEH17782.1"/>
    <property type="molecule type" value="Genomic_DNA"/>
</dbReference>
<dbReference type="Proteomes" id="UP000054845">
    <property type="component" value="Unassembled WGS sequence"/>
</dbReference>
<dbReference type="InterPro" id="IPR003124">
    <property type="entry name" value="WH2_dom"/>
</dbReference>
<dbReference type="CDD" id="cd00052">
    <property type="entry name" value="EH"/>
    <property type="match status" value="1"/>
</dbReference>
<feature type="region of interest" description="Disordered" evidence="7">
    <location>
        <begin position="359"/>
        <end position="696"/>
    </location>
</feature>
<evidence type="ECO:0000256" key="1">
    <source>
        <dbReference type="ARBA" id="ARBA00004496"/>
    </source>
</evidence>
<feature type="region of interest" description="Disordered" evidence="7">
    <location>
        <begin position="1"/>
        <end position="108"/>
    </location>
</feature>
<feature type="compositionally biased region" description="Pro residues" evidence="7">
    <location>
        <begin position="992"/>
        <end position="1016"/>
    </location>
</feature>
<dbReference type="InterPro" id="IPR002048">
    <property type="entry name" value="EF_hand_dom"/>
</dbReference>
<dbReference type="GO" id="GO:0003779">
    <property type="term" value="F:actin binding"/>
    <property type="evidence" value="ECO:0007669"/>
    <property type="project" value="InterPro"/>
</dbReference>
<feature type="compositionally biased region" description="Acidic residues" evidence="7">
    <location>
        <begin position="947"/>
        <end position="960"/>
    </location>
</feature>
<dbReference type="Pfam" id="PF00018">
    <property type="entry name" value="SH3_1"/>
    <property type="match status" value="1"/>
</dbReference>
<feature type="region of interest" description="Disordered" evidence="7">
    <location>
        <begin position="1716"/>
        <end position="1818"/>
    </location>
</feature>
<dbReference type="InterPro" id="IPR036028">
    <property type="entry name" value="SH3-like_dom_sf"/>
</dbReference>
<evidence type="ECO:0000256" key="3">
    <source>
        <dbReference type="ARBA" id="ARBA00020728"/>
    </source>
</evidence>
<feature type="region of interest" description="Disordered" evidence="7">
    <location>
        <begin position="719"/>
        <end position="752"/>
    </location>
</feature>
<dbReference type="InterPro" id="IPR011993">
    <property type="entry name" value="PH-like_dom_sf"/>
</dbReference>
<feature type="compositionally biased region" description="Gly residues" evidence="7">
    <location>
        <begin position="57"/>
        <end position="71"/>
    </location>
</feature>
<dbReference type="PANTHER" id="PTHR46006">
    <property type="entry name" value="RHO GUANINE NUCLEOTIDE EXCHANGE FACTOR AT 64C, ISOFORM A"/>
    <property type="match status" value="1"/>
</dbReference>
<dbReference type="GO" id="GO:0005085">
    <property type="term" value="F:guanyl-nucleotide exchange factor activity"/>
    <property type="evidence" value="ECO:0007669"/>
    <property type="project" value="InterPro"/>
</dbReference>
<dbReference type="Pfam" id="PF00621">
    <property type="entry name" value="RhoGEF"/>
    <property type="match status" value="1"/>
</dbReference>
<dbReference type="Pfam" id="PF02205">
    <property type="entry name" value="WH2"/>
    <property type="match status" value="1"/>
</dbReference>
<dbReference type="SUPFAM" id="SSF50044">
    <property type="entry name" value="SH3-domain"/>
    <property type="match status" value="2"/>
</dbReference>
<feature type="compositionally biased region" description="Polar residues" evidence="7">
    <location>
        <begin position="963"/>
        <end position="972"/>
    </location>
</feature>
<dbReference type="InterPro" id="IPR000261">
    <property type="entry name" value="EH_dom"/>
</dbReference>
<dbReference type="PROSITE" id="PS50222">
    <property type="entry name" value="EF_HAND_2"/>
    <property type="match status" value="1"/>
</dbReference>
<feature type="compositionally biased region" description="Pro residues" evidence="7">
    <location>
        <begin position="816"/>
        <end position="861"/>
    </location>
</feature>
<dbReference type="CDD" id="cd00174">
    <property type="entry name" value="SH3"/>
    <property type="match status" value="1"/>
</dbReference>
<feature type="compositionally biased region" description="Gly residues" evidence="7">
    <location>
        <begin position="1"/>
        <end position="11"/>
    </location>
</feature>
<evidence type="ECO:0000313" key="13">
    <source>
        <dbReference type="EMBL" id="CEH17782.1"/>
    </source>
</evidence>
<dbReference type="SMART" id="SM00325">
    <property type="entry name" value="RhoGEF"/>
    <property type="match status" value="1"/>
</dbReference>
<feature type="compositionally biased region" description="Low complexity" evidence="7">
    <location>
        <begin position="862"/>
        <end position="872"/>
    </location>
</feature>
<dbReference type="Gene3D" id="2.30.29.30">
    <property type="entry name" value="Pleckstrin-homology domain (PH domain)/Phosphotyrosine-binding domain (PTB)"/>
    <property type="match status" value="1"/>
</dbReference>
<sequence length="2557" mass="273782">MYGQQYGGQPGQGYMQAQPTGYPGQQFQRPMATGMPPQQGQQQQQQQFMQPQATGMMGMGMGTGMGMGGPGMAQQRMGGPGGSNMLGPGGSGMLGVPQPNRFLSPSPGLQPQATGMNMGMGMGPRPGMGGLQPQMTGYPGAGGMLPQMTGMMQPQMTGLPMDPRMQLMSQQFLPAAQPYSGGAPLVQNMNFSNASMQPSNFQSSIQNLSQQQAGTREPRIPWALSKEERKSYDAIFRAWDQQATGFLSSDVAREVFEQSGLDRDRLMQIWHLSDTENRGKLNLAEFHVAMGLVYRALNGNDIPNELPPELIPPSSKDLNESVDFLKDLLKRDTNVRNTTGLNIPEAGSNATTAYGKTRSFHENPVAPGAGGVPKKDATAFKNDDTTASGYKSSSRHLDRRAVRYEGQSAHDELSEMKRQTQRMLDNDDSRDDEDETETRELEREMEELRFRIRRVQDDIEYYKKRPGREANESRRKAERELLHLHHERLPQLEKRLEAKEDRKRDRRLNESRARDRRNEGTYGRGSDYRDSARSSPRPDSRNDSYSRSRYDDERADRDDYGRRDKDRYDDRDDRYGRDRDDRYRNSRPSSAAASPAVERAPLPPPVPAAPASAAAPPPPPPPAAVASPAPSGPPKFATPEERQAWVRSQAQARIEARMRALGAVAPSSSGPDTSVEARLAADKAEAEARSAQADAEALAREEACKARLEEQRLEREKQALAAVKAETQAQESSSAPPPAPVTQALKKEIDDQEEMIKRREEVLKKEKAERLARLAKLEEEEAEAKKQEEAFKQKQNLFKQPSSASQLPAPSRKKGGPPPPPPTRKGAPLPPPTAPSAPAAAAPPPPPPAVAVAPPAPPAPPAASASPSQSPAGATSNNPFHRMQPGTATTPGAGAPSGNPWAAAGAAVSNGLPAPSRQNVPAAPPAPPAASAAPAAVPRKAPTHDDDWGDSDKEEEEEADAPGSSSRATRQNLAAALFSGLVPQATGRATPPAAPPAPPAPAAPTAPTAPAPPASGPPVFGAPAPPAPPPSAPAQPFVAPAGDADRGALLGQIQGGLKLRKAVTVDRSGAPGAGAVIGDASAPVQKYVPPPSPPAVAEPLAAPIAPPAVGNPNRQSVDWANNLAADQMNGHHPSAVPDEPSVAEDPEDSGDDEGPEDAEAVQSPSGVVAPDSTMAAASEVIGTAADPEDATADFDLTQTLRCRALYAYAAQREEDVSFEENDVVLGHPAKDAGGDWWYGSILTGAKGVKGTFPRAYVQTIQPTHATAVYDFAGSSPEEASFTTGQEVIVVDQEDADWWKVDQGDRILLAPASYLSLSAGASEHARADQLDASSQASTSASGASTLRAVAASPGESSNGASPLMAALPQRATQPHAGAGHLQTSQPAFDPRLPVTGEVMSASEAGLQGIRSPRVAQSDNAVSAAWQRSAPSGEMKTGLAPPLDDRSAELRFESPRAGQERKRADVETVANRTPEISDGDVQDVASLPAAIGASDQVLADADADADELQRAVAASQKDERLMRVARAREQKDLNRALELSRDEALEVQNASNLSAATLSNIVIHDETIGVEGDSDESTTGWTSSEEEDDDDDEAETDEMRTRRVKERLRLLEAAGVLIRNGEAASPVHSKDAADLPPDLHEATTEEGVPDLMVRRRTTVRRKSKGESDSLGPTVKQRRSKNTLRARRPDRPLPQVPAVEPEKRMDDAFDQYQKMAAEVSLQQSAPPATSSATPKRHKRTSSAIQALSTSSPPGSPPPTGSPTPEGKSSGLFSSLKASMTSRKAAPGPVPSRTTEMISGPMRLDSPSLGGPSGSASDAASLASSAQSVGTVPTTSLTGWASGIPAEVVASLDGVERKRQEAIHELIATESTHVRDLQIIVEVFFNTMHASGLLSAKATTVIFANVEEVLLVAVSLLSDLESRQSQELIVSGLGDILAKHIAAMRVYLPYCVNQTPAAQILQAERDRNAVLEAQLQTIRREDPAARGLDLSSFLLIPMQRLTRYPLLISQIIRYSDQAAIDAAEKDSLHESLRVAESILASTNEAIRTRETRDRLAAISEYLWVGNAARLDLTKDTRVMGPRQILREEVLSKHKSGRKLTTLLTSDLLILLQEGKEDAAGNRRPQLYRMPIPLEEIVVRDVPSRLTGARDESAFQVIVATGPFEMRASSHLLMGALLLSSWLAHPSVAELLAKSTQRKGVYELHSRRSSRSDLDTARRGKRYEVKRSRLGARLEKRLIAGSKAAAEASGSRAHLLNPTPNLELPDDARALATSTLTDTTATDSLPHRGADSVPRFTLGPFPGHMGLPKHQTKSATVRHKRPWHVGLGALDAGGAGKLHKPGLSETTPHSAGPDNSAEANAERTAGEASGTSRSPATDARNTAGKRPGWRYVRNGPQILDLNEMPGKSIKRTVDGLTIDMGRVHDVVHANALEKSMHHFRHQIPDMDHFRVERGLLHDKQGWAFLGYAKSRSHLIRSETGYAYYRVPLAPDLAWPPGSNHIHNPPDAKVTGAVPRQVTGHAAVRNMPKHPPIDSFAALQEMATVAKLKGKGTIRKPSSLPTT</sequence>
<feature type="compositionally biased region" description="Acidic residues" evidence="7">
    <location>
        <begin position="426"/>
        <end position="437"/>
    </location>
</feature>
<accession>A0A0P1BP12</accession>
<feature type="compositionally biased region" description="Low complexity" evidence="7">
    <location>
        <begin position="1800"/>
        <end position="1818"/>
    </location>
</feature>
<dbReference type="SMART" id="SM00326">
    <property type="entry name" value="SH3"/>
    <property type="match status" value="2"/>
</dbReference>
<dbReference type="PROSITE" id="PS50010">
    <property type="entry name" value="DH_2"/>
    <property type="match status" value="1"/>
</dbReference>
<feature type="compositionally biased region" description="Polar residues" evidence="7">
    <location>
        <begin position="1768"/>
        <end position="1778"/>
    </location>
</feature>
<dbReference type="InterPro" id="IPR000219">
    <property type="entry name" value="DH_dom"/>
</dbReference>
<evidence type="ECO:0000256" key="5">
    <source>
        <dbReference type="ARBA" id="ARBA00022490"/>
    </source>
</evidence>
<dbReference type="InterPro" id="IPR035899">
    <property type="entry name" value="DBL_dom_sf"/>
</dbReference>
<feature type="compositionally biased region" description="Low complexity" evidence="7">
    <location>
        <begin position="800"/>
        <end position="810"/>
    </location>
</feature>
<evidence type="ECO:0000259" key="11">
    <source>
        <dbReference type="PROSITE" id="PS50222"/>
    </source>
</evidence>
<dbReference type="Pfam" id="PF14604">
    <property type="entry name" value="SH3_9"/>
    <property type="match status" value="1"/>
</dbReference>
<dbReference type="SUPFAM" id="SSF48065">
    <property type="entry name" value="DBL homology domain (DH-domain)"/>
    <property type="match status" value="1"/>
</dbReference>
<dbReference type="GO" id="GO:0035556">
    <property type="term" value="P:intracellular signal transduction"/>
    <property type="evidence" value="ECO:0007669"/>
    <property type="project" value="InterPro"/>
</dbReference>
<feature type="compositionally biased region" description="Gly residues" evidence="7">
    <location>
        <begin position="78"/>
        <end position="93"/>
    </location>
</feature>
<dbReference type="InterPro" id="IPR011992">
    <property type="entry name" value="EF-hand-dom_pair"/>
</dbReference>
<feature type="compositionally biased region" description="Low complexity" evidence="7">
    <location>
        <begin position="586"/>
        <end position="600"/>
    </location>
</feature>
<feature type="compositionally biased region" description="Basic and acidic residues" evidence="7">
    <location>
        <begin position="779"/>
        <end position="792"/>
    </location>
</feature>
<dbReference type="Pfam" id="PF12763">
    <property type="entry name" value="EH"/>
    <property type="match status" value="1"/>
</dbReference>
<keyword evidence="5" id="KW-0963">Cytoplasm</keyword>
<proteinExistence type="predicted"/>
<feature type="domain" description="WH2" evidence="12">
    <location>
        <begin position="1045"/>
        <end position="1062"/>
    </location>
</feature>
<feature type="region of interest" description="Disordered" evidence="7">
    <location>
        <begin position="1369"/>
        <end position="1391"/>
    </location>
</feature>
<feature type="compositionally biased region" description="Basic and acidic residues" evidence="7">
    <location>
        <begin position="526"/>
        <end position="584"/>
    </location>
</feature>
<feature type="compositionally biased region" description="Acidic residues" evidence="7">
    <location>
        <begin position="1141"/>
        <end position="1159"/>
    </location>
</feature>
<evidence type="ECO:0000256" key="4">
    <source>
        <dbReference type="ARBA" id="ARBA00022443"/>
    </source>
</evidence>
<evidence type="ECO:0000256" key="2">
    <source>
        <dbReference type="ARBA" id="ARBA00015110"/>
    </source>
</evidence>
<feature type="compositionally biased region" description="Basic and acidic residues" evidence="7">
    <location>
        <begin position="395"/>
        <end position="418"/>
    </location>
</feature>
<comment type="subcellular location">
    <subcellularLocation>
        <location evidence="1">Cytoplasm</location>
    </subcellularLocation>
</comment>
<feature type="compositionally biased region" description="Basic and acidic residues" evidence="7">
    <location>
        <begin position="1626"/>
        <end position="1641"/>
    </location>
</feature>
<reference evidence="13 14" key="1">
    <citation type="submission" date="2014-09" db="EMBL/GenBank/DDBJ databases">
        <authorList>
            <person name="Magalhaes I.L.F."/>
            <person name="Oliveira U."/>
            <person name="Santos F.R."/>
            <person name="Vidigal T.H.D.A."/>
            <person name="Brescovit A.D."/>
            <person name="Santos A.J."/>
        </authorList>
    </citation>
    <scope>NUCLEOTIDE SEQUENCE [LARGE SCALE GENOMIC DNA]</scope>
</reference>
<evidence type="ECO:0000313" key="14">
    <source>
        <dbReference type="Proteomes" id="UP000054845"/>
    </source>
</evidence>
<evidence type="ECO:0000259" key="10">
    <source>
        <dbReference type="PROSITE" id="PS50031"/>
    </source>
</evidence>
<keyword evidence="14" id="KW-1185">Reference proteome</keyword>